<dbReference type="SUPFAM" id="SSF52833">
    <property type="entry name" value="Thioredoxin-like"/>
    <property type="match status" value="1"/>
</dbReference>
<dbReference type="InterPro" id="IPR008928">
    <property type="entry name" value="6-hairpin_glycosidase_sf"/>
</dbReference>
<evidence type="ECO:0000259" key="1">
    <source>
        <dbReference type="Pfam" id="PF03190"/>
    </source>
</evidence>
<dbReference type="AlphaFoldDB" id="D9RYP5"/>
<dbReference type="Proteomes" id="UP000000272">
    <property type="component" value="Chromosome"/>
</dbReference>
<dbReference type="InterPro" id="IPR004879">
    <property type="entry name" value="Ssp411-like_TRX"/>
</dbReference>
<proteinExistence type="predicted"/>
<organism evidence="2 3">
    <name type="scientific">Thermosediminibacter oceani (strain ATCC BAA-1034 / DSM 16646 / JW/IW-1228P)</name>
    <dbReference type="NCBI Taxonomy" id="555079"/>
    <lineage>
        <taxon>Bacteria</taxon>
        <taxon>Bacillati</taxon>
        <taxon>Bacillota</taxon>
        <taxon>Clostridia</taxon>
        <taxon>Thermosediminibacterales</taxon>
        <taxon>Thermosediminibacteraceae</taxon>
        <taxon>Thermosediminibacter</taxon>
    </lineage>
</organism>
<dbReference type="InterPro" id="IPR036249">
    <property type="entry name" value="Thioredoxin-like_sf"/>
</dbReference>
<reference evidence="2 3" key="1">
    <citation type="journal article" date="2010" name="Stand. Genomic Sci.">
        <title>Complete genome sequence of Thermosediminibacter oceani type strain (JW/IW-1228P).</title>
        <authorList>
            <person name="Pitluck S."/>
            <person name="Yasawong M."/>
            <person name="Munk C."/>
            <person name="Nolan M."/>
            <person name="Lapidus A."/>
            <person name="Lucas S."/>
            <person name="Glavina Del Rio T."/>
            <person name="Tice H."/>
            <person name="Cheng J.F."/>
            <person name="Bruce D."/>
            <person name="Detter C."/>
            <person name="Tapia R."/>
            <person name="Han C."/>
            <person name="Goodwin L."/>
            <person name="Liolios K."/>
            <person name="Ivanova N."/>
            <person name="Mavromatis K."/>
            <person name="Mikhailova N."/>
            <person name="Pati A."/>
            <person name="Chen A."/>
            <person name="Palaniappan K."/>
            <person name="Land M."/>
            <person name="Hauser L."/>
            <person name="Chang Y.J."/>
            <person name="Jeffries C.D."/>
            <person name="Rohde M."/>
            <person name="Spring S."/>
            <person name="Sikorski J."/>
            <person name="Goker M."/>
            <person name="Woyke T."/>
            <person name="Bristow J."/>
            <person name="Eisen J.A."/>
            <person name="Markowitz V."/>
            <person name="Hugenholtz P."/>
            <person name="Kyrpides N.C."/>
            <person name="Klenk H.P."/>
        </authorList>
    </citation>
    <scope>NUCLEOTIDE SEQUENCE [LARGE SCALE GENOMIC DNA]</scope>
    <source>
        <strain evidence="3">ATCC BAA-1034 / DSM 16646 / JW/IW-1228P</strain>
    </source>
</reference>
<dbReference type="RefSeq" id="WP_013276491.1">
    <property type="nucleotide sequence ID" value="NC_014377.1"/>
</dbReference>
<gene>
    <name evidence="2" type="ordered locus">Toce_1734</name>
</gene>
<dbReference type="CDD" id="cd02955">
    <property type="entry name" value="SSP411"/>
    <property type="match status" value="1"/>
</dbReference>
<evidence type="ECO:0000313" key="3">
    <source>
        <dbReference type="Proteomes" id="UP000000272"/>
    </source>
</evidence>
<dbReference type="GO" id="GO:0005975">
    <property type="term" value="P:carbohydrate metabolic process"/>
    <property type="evidence" value="ECO:0007669"/>
    <property type="project" value="InterPro"/>
</dbReference>
<evidence type="ECO:0000313" key="2">
    <source>
        <dbReference type="EMBL" id="ADL08469.1"/>
    </source>
</evidence>
<dbReference type="InterPro" id="IPR024705">
    <property type="entry name" value="Ssp411"/>
</dbReference>
<accession>D9RYP5</accession>
<dbReference type="STRING" id="555079.Toce_1734"/>
<protein>
    <recommendedName>
        <fullName evidence="1">Spermatogenesis-associated protein 20-like TRX domain-containing protein</fullName>
    </recommendedName>
</protein>
<dbReference type="PANTHER" id="PTHR42899:SF1">
    <property type="entry name" value="SPERMATOGENESIS-ASSOCIATED PROTEIN 20"/>
    <property type="match status" value="1"/>
</dbReference>
<sequence>MNSIDSKRKPNRLINEKSPYLLQHAYNPVDWYPWGTEAFEKAKTENKLIFLSIGYSTCHWCHVMEKESFEDEEVGNILNRYYVSIKVDREEHPDVDNFYMEVCQALTGSGGWPLTIIMTPDKHPVFAATYLPKEDSYGRPGLKTVLFKINELWQKDRERLITTGREIVSSIKKLERTGHGELDPGVIDKAFEILKASYDRKYGGFFGAPKFPMPGTLLFLLGYYHYRKDPEALEMVENTLKNMYKGGIYDHIGFGLCRYSTDRRWLVPHFEKMLYDNALVSFVCAEAYKIARDEFFKTFALEIIDYVLRNLRNPEGGFYTAEDADSEGEEGRFYTWTPQEIRHVLGDRADEFMESYNITERGNFEGKNIPNLIGRDLSCKMDEDTRKKLFEYREQRVKPFRDEKILVSGNSLMIASLFRVYGITKNENYRKEAEVALNFILENARGSDGRLHVGYREGIMKAKATFDDYSHLLWALLEAYEYTLETSYLKKAKSLADEMIDLFYDKEAGGFYLTGSDVDHLPARAKDAYDGAVPSGNSMAAFSLARLSRLLFDSGMEELARNQYRVFARTISENPVYHTFFLYSFIYAVTGGTEVIIAGERPEMFTNYLAENFFPYAVWAHADRLKEIVPAYENYGKIGGRTAAYVCKNGSCKSPVTTLEEFKEALDFDG</sequence>
<name>D9RYP5_THEOJ</name>
<dbReference type="InterPro" id="IPR012341">
    <property type="entry name" value="6hp_glycosidase-like_sf"/>
</dbReference>
<dbReference type="Gene3D" id="3.40.30.10">
    <property type="entry name" value="Glutaredoxin"/>
    <property type="match status" value="1"/>
</dbReference>
<dbReference type="eggNOG" id="COG1331">
    <property type="taxonomic scope" value="Bacteria"/>
</dbReference>
<feature type="domain" description="Spermatogenesis-associated protein 20-like TRX" evidence="1">
    <location>
        <begin position="10"/>
        <end position="171"/>
    </location>
</feature>
<dbReference type="Pfam" id="PF03190">
    <property type="entry name" value="Thioredox_DsbH"/>
    <property type="match status" value="1"/>
</dbReference>
<dbReference type="HOGENOM" id="CLU_014051_4_1_9"/>
<dbReference type="Gene3D" id="1.50.10.10">
    <property type="match status" value="1"/>
</dbReference>
<keyword evidence="3" id="KW-1185">Reference proteome</keyword>
<dbReference type="PANTHER" id="PTHR42899">
    <property type="entry name" value="SPERMATOGENESIS-ASSOCIATED PROTEIN 20"/>
    <property type="match status" value="1"/>
</dbReference>
<dbReference type="SUPFAM" id="SSF48208">
    <property type="entry name" value="Six-hairpin glycosidases"/>
    <property type="match status" value="1"/>
</dbReference>
<dbReference type="EMBL" id="CP002131">
    <property type="protein sequence ID" value="ADL08469.1"/>
    <property type="molecule type" value="Genomic_DNA"/>
</dbReference>
<dbReference type="PIRSF" id="PIRSF006402">
    <property type="entry name" value="UCP006402_thioredoxin"/>
    <property type="match status" value="1"/>
</dbReference>
<dbReference type="KEGG" id="toc:Toce_1734"/>